<dbReference type="Gene3D" id="3.40.1190.20">
    <property type="match status" value="1"/>
</dbReference>
<organism evidence="6 7">
    <name type="scientific">Pediococcus acidilactici</name>
    <dbReference type="NCBI Taxonomy" id="1254"/>
    <lineage>
        <taxon>Bacteria</taxon>
        <taxon>Bacillati</taxon>
        <taxon>Bacillota</taxon>
        <taxon>Bacilli</taxon>
        <taxon>Lactobacillales</taxon>
        <taxon>Lactobacillaceae</taxon>
        <taxon>Pediococcus</taxon>
        <taxon>Pediococcus acidilactici group</taxon>
    </lineage>
</organism>
<keyword evidence="2 4" id="KW-0808">Transferase</keyword>
<evidence type="ECO:0000313" key="6">
    <source>
        <dbReference type="EMBL" id="MDV2912310.1"/>
    </source>
</evidence>
<dbReference type="InterPro" id="IPR002173">
    <property type="entry name" value="Carboh/pur_kinase_PfkB_CS"/>
</dbReference>
<reference evidence="6" key="2">
    <citation type="submission" date="2023-10" db="EMBL/GenBank/DDBJ databases">
        <authorList>
            <person name="Khurajog B."/>
        </authorList>
    </citation>
    <scope>NUCLEOTIDE SEQUENCE</scope>
    <source>
        <strain evidence="6">BF14</strain>
    </source>
</reference>
<dbReference type="InterPro" id="IPR002139">
    <property type="entry name" value="Ribo/fructo_kinase"/>
</dbReference>
<keyword evidence="3 4" id="KW-0418">Kinase</keyword>
<evidence type="ECO:0000256" key="2">
    <source>
        <dbReference type="ARBA" id="ARBA00022679"/>
    </source>
</evidence>
<dbReference type="Proteomes" id="UP001280415">
    <property type="component" value="Unassembled WGS sequence"/>
</dbReference>
<dbReference type="EMBL" id="JAWJAX010000025">
    <property type="protein sequence ID" value="MDV2912310.1"/>
    <property type="molecule type" value="Genomic_DNA"/>
</dbReference>
<accession>A0AAW8YQD3</accession>
<dbReference type="PROSITE" id="PS00584">
    <property type="entry name" value="PFKB_KINASES_2"/>
    <property type="match status" value="1"/>
</dbReference>
<name>A0AAW8YQD3_PEDAC</name>
<feature type="domain" description="Carbohydrate kinase PfkB" evidence="5">
    <location>
        <begin position="3"/>
        <end position="289"/>
    </location>
</feature>
<dbReference type="AlphaFoldDB" id="A0AAW8YQD3"/>
<evidence type="ECO:0000313" key="7">
    <source>
        <dbReference type="Proteomes" id="UP001280415"/>
    </source>
</evidence>
<sequence>MNNKVLVIGAAFVDIIMKVSKLPKTGEDVTGKIDTMVVGGCAINVFGALQYEKADATLFVPVGEGMYANLVRKRLNSTKVPIIIDDNQMDNGWDICFVEPSGERTFITVQGIEQNWKSEWFDLIDLNEYQYFYLSGYETEDKNSTKVIFEKLDQSKTKKTILFDASPRIRYIDEDIKKRILSNDVIVHCNEEEIEFLSEEKNFENKLNDVYSKTKMPVIVTLGSKGTCIFDNRGKRIIPADKVRVVNTIGAGDTHCGGLLAGLQKGLSIDEAVKLGNNLAGVVVQQSEGNLKYG</sequence>
<proteinExistence type="inferred from homology"/>
<evidence type="ECO:0000256" key="1">
    <source>
        <dbReference type="ARBA" id="ARBA00010688"/>
    </source>
</evidence>
<protein>
    <submittedName>
        <fullName evidence="6">PfkB family carbohydrate kinase</fullName>
    </submittedName>
</protein>
<dbReference type="PANTHER" id="PTHR10584:SF166">
    <property type="entry name" value="RIBOKINASE"/>
    <property type="match status" value="1"/>
</dbReference>
<dbReference type="GO" id="GO:0016301">
    <property type="term" value="F:kinase activity"/>
    <property type="evidence" value="ECO:0007669"/>
    <property type="project" value="UniProtKB-KW"/>
</dbReference>
<comment type="caution">
    <text evidence="6">The sequence shown here is derived from an EMBL/GenBank/DDBJ whole genome shotgun (WGS) entry which is preliminary data.</text>
</comment>
<dbReference type="GO" id="GO:0005829">
    <property type="term" value="C:cytosol"/>
    <property type="evidence" value="ECO:0007669"/>
    <property type="project" value="TreeGrafter"/>
</dbReference>
<dbReference type="PANTHER" id="PTHR10584">
    <property type="entry name" value="SUGAR KINASE"/>
    <property type="match status" value="1"/>
</dbReference>
<dbReference type="PRINTS" id="PR00990">
    <property type="entry name" value="RIBOKINASE"/>
</dbReference>
<dbReference type="GO" id="GO:0006796">
    <property type="term" value="P:phosphate-containing compound metabolic process"/>
    <property type="evidence" value="ECO:0007669"/>
    <property type="project" value="UniProtKB-ARBA"/>
</dbReference>
<dbReference type="SUPFAM" id="SSF53613">
    <property type="entry name" value="Ribokinase-like"/>
    <property type="match status" value="1"/>
</dbReference>
<dbReference type="RefSeq" id="WP_317052594.1">
    <property type="nucleotide sequence ID" value="NZ_CP140878.1"/>
</dbReference>
<dbReference type="InterPro" id="IPR011611">
    <property type="entry name" value="PfkB_dom"/>
</dbReference>
<dbReference type="InterPro" id="IPR029056">
    <property type="entry name" value="Ribokinase-like"/>
</dbReference>
<gene>
    <name evidence="6" type="ORF">R0H03_10775</name>
</gene>
<evidence type="ECO:0000256" key="3">
    <source>
        <dbReference type="ARBA" id="ARBA00022777"/>
    </source>
</evidence>
<dbReference type="Pfam" id="PF00294">
    <property type="entry name" value="PfkB"/>
    <property type="match status" value="1"/>
</dbReference>
<comment type="similarity">
    <text evidence="1 4">Belongs to the carbohydrate kinase PfkB family.</text>
</comment>
<reference evidence="6" key="1">
    <citation type="journal article" date="2023" name="PeerJ">
        <title>Selection and evaluation of lactic acid bacteria from chicken feces in Thailand as potential probiotics.</title>
        <authorList>
            <person name="Khurajog B."/>
            <person name="Disastra Y."/>
            <person name="Lawwyne L.D."/>
            <person name="Sirichokchatchawan W."/>
            <person name="Niyomtham W."/>
            <person name="Yindee J."/>
            <person name="Hampson D.J."/>
            <person name="Prapasarakul N."/>
        </authorList>
    </citation>
    <scope>NUCLEOTIDE SEQUENCE</scope>
    <source>
        <strain evidence="6">BF14</strain>
    </source>
</reference>
<evidence type="ECO:0000259" key="5">
    <source>
        <dbReference type="Pfam" id="PF00294"/>
    </source>
</evidence>
<evidence type="ECO:0000256" key="4">
    <source>
        <dbReference type="RuleBase" id="RU003704"/>
    </source>
</evidence>